<proteinExistence type="predicted"/>
<dbReference type="InterPro" id="IPR001387">
    <property type="entry name" value="Cro/C1-type_HTH"/>
</dbReference>
<gene>
    <name evidence="3" type="ORF">GCM10009839_58350</name>
</gene>
<comment type="caution">
    <text evidence="3">The sequence shown here is derived from an EMBL/GenBank/DDBJ whole genome shotgun (WGS) entry which is preliminary data.</text>
</comment>
<accession>A0ABN2UZX8</accession>
<evidence type="ECO:0000313" key="3">
    <source>
        <dbReference type="EMBL" id="GAA2046364.1"/>
    </source>
</evidence>
<keyword evidence="4" id="KW-1185">Reference proteome</keyword>
<evidence type="ECO:0000259" key="2">
    <source>
        <dbReference type="PROSITE" id="PS50943"/>
    </source>
</evidence>
<dbReference type="PROSITE" id="PS50943">
    <property type="entry name" value="HTH_CROC1"/>
    <property type="match status" value="1"/>
</dbReference>
<dbReference type="Gene3D" id="1.10.260.40">
    <property type="entry name" value="lambda repressor-like DNA-binding domains"/>
    <property type="match status" value="1"/>
</dbReference>
<name>A0ABN2UZX8_9ACTN</name>
<feature type="domain" description="HTH cro/C1-type" evidence="2">
    <location>
        <begin position="59"/>
        <end position="94"/>
    </location>
</feature>
<evidence type="ECO:0000256" key="1">
    <source>
        <dbReference type="SAM" id="MobiDB-lite"/>
    </source>
</evidence>
<sequence>MSANTSDEPPAADNGTPEPGVLATRLEHLFATVHPRNRGPYTNEEVAEAANKESGRKLLSTTGIWQLRKGQRTEPSYQRLVALANFFGVKPEYFYDDHVARRTDEELEVLAAMRDKDVRDVAMRSARLSPKSLAAVKAMIDAAYELEGIPKEPEA</sequence>
<protein>
    <submittedName>
        <fullName evidence="3">Helix-turn-helix transcriptional regulator</fullName>
    </submittedName>
</protein>
<dbReference type="EMBL" id="BAAAQN010000041">
    <property type="protein sequence ID" value="GAA2046364.1"/>
    <property type="molecule type" value="Genomic_DNA"/>
</dbReference>
<dbReference type="RefSeq" id="WP_344668875.1">
    <property type="nucleotide sequence ID" value="NZ_BAAAQN010000041.1"/>
</dbReference>
<evidence type="ECO:0000313" key="4">
    <source>
        <dbReference type="Proteomes" id="UP001500751"/>
    </source>
</evidence>
<dbReference type="Proteomes" id="UP001500751">
    <property type="component" value="Unassembled WGS sequence"/>
</dbReference>
<feature type="region of interest" description="Disordered" evidence="1">
    <location>
        <begin position="1"/>
        <end position="21"/>
    </location>
</feature>
<dbReference type="InterPro" id="IPR010982">
    <property type="entry name" value="Lambda_DNA-bd_dom_sf"/>
</dbReference>
<organism evidence="3 4">
    <name type="scientific">Catenulispora yoronensis</name>
    <dbReference type="NCBI Taxonomy" id="450799"/>
    <lineage>
        <taxon>Bacteria</taxon>
        <taxon>Bacillati</taxon>
        <taxon>Actinomycetota</taxon>
        <taxon>Actinomycetes</taxon>
        <taxon>Catenulisporales</taxon>
        <taxon>Catenulisporaceae</taxon>
        <taxon>Catenulispora</taxon>
    </lineage>
</organism>
<reference evidence="3 4" key="1">
    <citation type="journal article" date="2019" name="Int. J. Syst. Evol. Microbiol.">
        <title>The Global Catalogue of Microorganisms (GCM) 10K type strain sequencing project: providing services to taxonomists for standard genome sequencing and annotation.</title>
        <authorList>
            <consortium name="The Broad Institute Genomics Platform"/>
            <consortium name="The Broad Institute Genome Sequencing Center for Infectious Disease"/>
            <person name="Wu L."/>
            <person name="Ma J."/>
        </authorList>
    </citation>
    <scope>NUCLEOTIDE SEQUENCE [LARGE SCALE GENOMIC DNA]</scope>
    <source>
        <strain evidence="3 4">JCM 16014</strain>
    </source>
</reference>
<dbReference type="CDD" id="cd00093">
    <property type="entry name" value="HTH_XRE"/>
    <property type="match status" value="1"/>
</dbReference>